<feature type="region of interest" description="Disordered" evidence="1">
    <location>
        <begin position="1"/>
        <end position="66"/>
    </location>
</feature>
<name>A0AAN9RGX4_PHACN</name>
<evidence type="ECO:0000313" key="3">
    <source>
        <dbReference type="Proteomes" id="UP001374584"/>
    </source>
</evidence>
<proteinExistence type="predicted"/>
<organism evidence="2 3">
    <name type="scientific">Phaseolus coccineus</name>
    <name type="common">Scarlet runner bean</name>
    <name type="synonym">Phaseolus multiflorus</name>
    <dbReference type="NCBI Taxonomy" id="3886"/>
    <lineage>
        <taxon>Eukaryota</taxon>
        <taxon>Viridiplantae</taxon>
        <taxon>Streptophyta</taxon>
        <taxon>Embryophyta</taxon>
        <taxon>Tracheophyta</taxon>
        <taxon>Spermatophyta</taxon>
        <taxon>Magnoliopsida</taxon>
        <taxon>eudicotyledons</taxon>
        <taxon>Gunneridae</taxon>
        <taxon>Pentapetalae</taxon>
        <taxon>rosids</taxon>
        <taxon>fabids</taxon>
        <taxon>Fabales</taxon>
        <taxon>Fabaceae</taxon>
        <taxon>Papilionoideae</taxon>
        <taxon>50 kb inversion clade</taxon>
        <taxon>NPAAA clade</taxon>
        <taxon>indigoferoid/millettioid clade</taxon>
        <taxon>Phaseoleae</taxon>
        <taxon>Phaseolus</taxon>
    </lineage>
</organism>
<protein>
    <submittedName>
        <fullName evidence="2">Uncharacterized protein</fullName>
    </submittedName>
</protein>
<evidence type="ECO:0000313" key="2">
    <source>
        <dbReference type="EMBL" id="KAK7372291.1"/>
    </source>
</evidence>
<sequence length="226" mass="25020">MLALHSFSKTYSPLQPPNHRAKATQTAPKPCASHLQPSSTKVPLWHHPHTATQQRGPATPAPRHQRHPNLHEAISATSSAAGPLHPAPKTASAHTSLYTAPPFPALRAAQPPGSTPKHGCLHLDPLNHKRPSRRRHAACNYHLHDNNPQNSHERPPPKPPPTSTHRRASVIRASNYRSPPPPTTSKGPRWRFGLCLLFHGLRKRVERDACKRERSGTHGSFFLFGF</sequence>
<gene>
    <name evidence="2" type="ORF">VNO80_05666</name>
</gene>
<evidence type="ECO:0000256" key="1">
    <source>
        <dbReference type="SAM" id="MobiDB-lite"/>
    </source>
</evidence>
<comment type="caution">
    <text evidence="2">The sequence shown here is derived from an EMBL/GenBank/DDBJ whole genome shotgun (WGS) entry which is preliminary data.</text>
</comment>
<dbReference type="AlphaFoldDB" id="A0AAN9RGX4"/>
<keyword evidence="3" id="KW-1185">Reference proteome</keyword>
<feature type="compositionally biased region" description="Basic residues" evidence="1">
    <location>
        <begin position="128"/>
        <end position="137"/>
    </location>
</feature>
<accession>A0AAN9RGX4</accession>
<dbReference type="Proteomes" id="UP001374584">
    <property type="component" value="Unassembled WGS sequence"/>
</dbReference>
<reference evidence="2 3" key="1">
    <citation type="submission" date="2024-01" db="EMBL/GenBank/DDBJ databases">
        <title>The genomes of 5 underutilized Papilionoideae crops provide insights into root nodulation and disease resistanc.</title>
        <authorList>
            <person name="Jiang F."/>
        </authorList>
    </citation>
    <scope>NUCLEOTIDE SEQUENCE [LARGE SCALE GENOMIC DNA]</scope>
    <source>
        <strain evidence="2">JINMINGXINNONG_FW02</strain>
        <tissue evidence="2">Leaves</tissue>
    </source>
</reference>
<dbReference type="EMBL" id="JAYMYR010000003">
    <property type="protein sequence ID" value="KAK7372291.1"/>
    <property type="molecule type" value="Genomic_DNA"/>
</dbReference>
<feature type="region of interest" description="Disordered" evidence="1">
    <location>
        <begin position="103"/>
        <end position="186"/>
    </location>
</feature>